<evidence type="ECO:0000313" key="8">
    <source>
        <dbReference type="EnsemblMetazoa" id="Aqu2.1.20544_001"/>
    </source>
</evidence>
<dbReference type="GO" id="GO:0016020">
    <property type="term" value="C:membrane"/>
    <property type="evidence" value="ECO:0007669"/>
    <property type="project" value="UniProtKB-SubCell"/>
</dbReference>
<dbReference type="PANTHER" id="PTHR23506">
    <property type="entry name" value="GH10249P"/>
    <property type="match status" value="1"/>
</dbReference>
<accession>A0A1X7TYG0</accession>
<feature type="transmembrane region" description="Helical" evidence="6">
    <location>
        <begin position="108"/>
        <end position="128"/>
    </location>
</feature>
<dbReference type="InterPro" id="IPR050930">
    <property type="entry name" value="MFS_Vesicular_Transporter"/>
</dbReference>
<dbReference type="PANTHER" id="PTHR23506:SF26">
    <property type="entry name" value="MFS-TYPE TRANSPORTER SLC18B1"/>
    <property type="match status" value="1"/>
</dbReference>
<evidence type="ECO:0000256" key="3">
    <source>
        <dbReference type="ARBA" id="ARBA00022692"/>
    </source>
</evidence>
<feature type="transmembrane region" description="Helical" evidence="6">
    <location>
        <begin position="173"/>
        <end position="196"/>
    </location>
</feature>
<dbReference type="EnsemblMetazoa" id="XM_011408179.2">
    <property type="protein sequence ID" value="XP_011406481.2"/>
    <property type="gene ID" value="LOC105314178"/>
</dbReference>
<reference evidence="9" key="1">
    <citation type="journal article" date="2010" name="Nature">
        <title>The Amphimedon queenslandica genome and the evolution of animal complexity.</title>
        <authorList>
            <person name="Srivastava M."/>
            <person name="Simakov O."/>
            <person name="Chapman J."/>
            <person name="Fahey B."/>
            <person name="Gauthier M.E."/>
            <person name="Mitros T."/>
            <person name="Richards G.S."/>
            <person name="Conaco C."/>
            <person name="Dacre M."/>
            <person name="Hellsten U."/>
            <person name="Larroux C."/>
            <person name="Putnam N.H."/>
            <person name="Stanke M."/>
            <person name="Adamska M."/>
            <person name="Darling A."/>
            <person name="Degnan S.M."/>
            <person name="Oakley T.H."/>
            <person name="Plachetzki D.C."/>
            <person name="Zhai Y."/>
            <person name="Adamski M."/>
            <person name="Calcino A."/>
            <person name="Cummins S.F."/>
            <person name="Goodstein D.M."/>
            <person name="Harris C."/>
            <person name="Jackson D.J."/>
            <person name="Leys S.P."/>
            <person name="Shu S."/>
            <person name="Woodcroft B.J."/>
            <person name="Vervoort M."/>
            <person name="Kosik K.S."/>
            <person name="Manning G."/>
            <person name="Degnan B.M."/>
            <person name="Rokhsar D.S."/>
        </authorList>
    </citation>
    <scope>NUCLEOTIDE SEQUENCE [LARGE SCALE GENOMIC DNA]</scope>
</reference>
<feature type="transmembrane region" description="Helical" evidence="6">
    <location>
        <begin position="312"/>
        <end position="334"/>
    </location>
</feature>
<dbReference type="Pfam" id="PF07690">
    <property type="entry name" value="MFS_1"/>
    <property type="match status" value="1"/>
</dbReference>
<feature type="transmembrane region" description="Helical" evidence="6">
    <location>
        <begin position="415"/>
        <end position="437"/>
    </location>
</feature>
<feature type="transmembrane region" description="Helical" evidence="6">
    <location>
        <begin position="382"/>
        <end position="403"/>
    </location>
</feature>
<keyword evidence="9" id="KW-1185">Reference proteome</keyword>
<dbReference type="InParanoid" id="A0A1X7TYG0"/>
<evidence type="ECO:0000256" key="4">
    <source>
        <dbReference type="ARBA" id="ARBA00022989"/>
    </source>
</evidence>
<dbReference type="KEGG" id="aqu:105314178"/>
<feature type="transmembrane region" description="Helical" evidence="6">
    <location>
        <begin position="281"/>
        <end position="300"/>
    </location>
</feature>
<feature type="domain" description="Major facilitator superfamily (MFS) profile" evidence="7">
    <location>
        <begin position="43"/>
        <end position="445"/>
    </location>
</feature>
<evidence type="ECO:0000256" key="6">
    <source>
        <dbReference type="SAM" id="Phobius"/>
    </source>
</evidence>
<name>A0A1X7TYG0_AMPQE</name>
<feature type="transmembrane region" description="Helical" evidence="6">
    <location>
        <begin position="77"/>
        <end position="101"/>
    </location>
</feature>
<dbReference type="OrthoDB" id="446368at2759"/>
<feature type="transmembrane region" description="Helical" evidence="6">
    <location>
        <begin position="41"/>
        <end position="65"/>
    </location>
</feature>
<keyword evidence="2" id="KW-0813">Transport</keyword>
<dbReference type="eggNOG" id="KOG3764">
    <property type="taxonomic scope" value="Eukaryota"/>
</dbReference>
<evidence type="ECO:0000313" key="9">
    <source>
        <dbReference type="Proteomes" id="UP000007879"/>
    </source>
</evidence>
<sequence>MEAKEDLKEKLTESSPLIYSSDTTKLKGNVTNSKAKSCGNLVTFSALWITYLVVSVAYSILAPFYPQEAAKFNVSSLMVGFIMGASPLCVTFMSPIFGYFIPQIGLKFMMIAGCFLVGGSFLLLGFLVKMSSYFEFVFFSILLRVVEGIGSAGYITASFTIATILFPTKTGTVIGMLELGSGIGFAIGPPLGGFLYKIGGFFLPFLVTGSTVLVFIILFVLFVPDTKGTKQYVSPRTLLKFSMNVPFLLLILCHILVIASLGFFSPVMSLFLIDQFNLSEIYIGVIFFIGPAAYMLSSIVAGRLSDKLGPRYLIVGGLLLSGISFFFIGPAPFILNKSHVWLTCTSMAAVGIGIGFGIVPIFSDMLQVIRRIDPSATGDEMYGYLSGLSSAAYSCGEFLGPIIGGALAKIMSFQMSASIVGMFLLTEAILLLSVTVVDQFLPRLSAKI</sequence>
<dbReference type="AlphaFoldDB" id="A0A1X7TYG0"/>
<keyword evidence="5 6" id="KW-0472">Membrane</keyword>
<feature type="transmembrane region" description="Helical" evidence="6">
    <location>
        <begin position="202"/>
        <end position="224"/>
    </location>
</feature>
<evidence type="ECO:0000259" key="7">
    <source>
        <dbReference type="PROSITE" id="PS50850"/>
    </source>
</evidence>
<proteinExistence type="predicted"/>
<feature type="transmembrane region" description="Helical" evidence="6">
    <location>
        <begin position="340"/>
        <end position="362"/>
    </location>
</feature>
<dbReference type="GO" id="GO:0022857">
    <property type="term" value="F:transmembrane transporter activity"/>
    <property type="evidence" value="ECO:0007669"/>
    <property type="project" value="InterPro"/>
</dbReference>
<dbReference type="Proteomes" id="UP000007879">
    <property type="component" value="Unassembled WGS sequence"/>
</dbReference>
<dbReference type="Gene3D" id="1.20.1250.20">
    <property type="entry name" value="MFS general substrate transporter like domains"/>
    <property type="match status" value="2"/>
</dbReference>
<feature type="transmembrane region" description="Helical" evidence="6">
    <location>
        <begin position="245"/>
        <end position="269"/>
    </location>
</feature>
<protein>
    <recommendedName>
        <fullName evidence="7">Major facilitator superfamily (MFS) profile domain-containing protein</fullName>
    </recommendedName>
</protein>
<dbReference type="InterPro" id="IPR020846">
    <property type="entry name" value="MFS_dom"/>
</dbReference>
<evidence type="ECO:0000256" key="1">
    <source>
        <dbReference type="ARBA" id="ARBA00004141"/>
    </source>
</evidence>
<dbReference type="STRING" id="400682.A0A1X7TYG0"/>
<dbReference type="InterPro" id="IPR036259">
    <property type="entry name" value="MFS_trans_sf"/>
</dbReference>
<evidence type="ECO:0000256" key="5">
    <source>
        <dbReference type="ARBA" id="ARBA00023136"/>
    </source>
</evidence>
<dbReference type="InterPro" id="IPR011701">
    <property type="entry name" value="MFS"/>
</dbReference>
<comment type="subcellular location">
    <subcellularLocation>
        <location evidence="1">Membrane</location>
        <topology evidence="1">Multi-pass membrane protein</topology>
    </subcellularLocation>
</comment>
<reference evidence="8" key="2">
    <citation type="submission" date="2017-05" db="UniProtKB">
        <authorList>
            <consortium name="EnsemblMetazoa"/>
        </authorList>
    </citation>
    <scope>IDENTIFICATION</scope>
</reference>
<keyword evidence="4 6" id="KW-1133">Transmembrane helix</keyword>
<gene>
    <name evidence="8" type="primary">105314178</name>
</gene>
<evidence type="ECO:0000256" key="2">
    <source>
        <dbReference type="ARBA" id="ARBA00022448"/>
    </source>
</evidence>
<organism evidence="8">
    <name type="scientific">Amphimedon queenslandica</name>
    <name type="common">Sponge</name>
    <dbReference type="NCBI Taxonomy" id="400682"/>
    <lineage>
        <taxon>Eukaryota</taxon>
        <taxon>Metazoa</taxon>
        <taxon>Porifera</taxon>
        <taxon>Demospongiae</taxon>
        <taxon>Heteroscleromorpha</taxon>
        <taxon>Haplosclerida</taxon>
        <taxon>Niphatidae</taxon>
        <taxon>Amphimedon</taxon>
    </lineage>
</organism>
<feature type="transmembrane region" description="Helical" evidence="6">
    <location>
        <begin position="148"/>
        <end position="166"/>
    </location>
</feature>
<dbReference type="EnsemblMetazoa" id="Aqu2.1.20544_001">
    <property type="protein sequence ID" value="Aqu2.1.20544_001"/>
    <property type="gene ID" value="Aqu2.1.20544"/>
</dbReference>
<keyword evidence="3 6" id="KW-0812">Transmembrane</keyword>
<dbReference type="SUPFAM" id="SSF103473">
    <property type="entry name" value="MFS general substrate transporter"/>
    <property type="match status" value="1"/>
</dbReference>
<dbReference type="PROSITE" id="PS50850">
    <property type="entry name" value="MFS"/>
    <property type="match status" value="1"/>
</dbReference>